<comment type="caution">
    <text evidence="2">The sequence shown here is derived from an EMBL/GenBank/DDBJ whole genome shotgun (WGS) entry which is preliminary data.</text>
</comment>
<gene>
    <name evidence="2" type="ORF">GCM10009862_23680</name>
</gene>
<accession>A0ABP6BRP6</accession>
<keyword evidence="3" id="KW-1185">Reference proteome</keyword>
<dbReference type="EMBL" id="BAAARI010000015">
    <property type="protein sequence ID" value="GAA2583828.1"/>
    <property type="molecule type" value="Genomic_DNA"/>
</dbReference>
<reference evidence="3" key="1">
    <citation type="journal article" date="2019" name="Int. J. Syst. Evol. Microbiol.">
        <title>The Global Catalogue of Microorganisms (GCM) 10K type strain sequencing project: providing services to taxonomists for standard genome sequencing and annotation.</title>
        <authorList>
            <consortium name="The Broad Institute Genomics Platform"/>
            <consortium name="The Broad Institute Genome Sequencing Center for Infectious Disease"/>
            <person name="Wu L."/>
            <person name="Ma J."/>
        </authorList>
    </citation>
    <scope>NUCLEOTIDE SEQUENCE [LARGE SCALE GENOMIC DNA]</scope>
    <source>
        <strain evidence="3">JCM 16365</strain>
    </source>
</reference>
<organism evidence="2 3">
    <name type="scientific">Microbacterium binotii</name>
    <dbReference type="NCBI Taxonomy" id="462710"/>
    <lineage>
        <taxon>Bacteria</taxon>
        <taxon>Bacillati</taxon>
        <taxon>Actinomycetota</taxon>
        <taxon>Actinomycetes</taxon>
        <taxon>Micrococcales</taxon>
        <taxon>Microbacteriaceae</taxon>
        <taxon>Microbacterium</taxon>
    </lineage>
</organism>
<keyword evidence="1" id="KW-0812">Transmembrane</keyword>
<name>A0ABP6BRP6_9MICO</name>
<protein>
    <submittedName>
        <fullName evidence="2">DUF4307 domain-containing protein</fullName>
    </submittedName>
</protein>
<keyword evidence="1" id="KW-1133">Transmembrane helix</keyword>
<dbReference type="RefSeq" id="WP_344229753.1">
    <property type="nucleotide sequence ID" value="NZ_BAAARI010000015.1"/>
</dbReference>
<evidence type="ECO:0000256" key="1">
    <source>
        <dbReference type="SAM" id="Phobius"/>
    </source>
</evidence>
<dbReference type="InterPro" id="IPR025443">
    <property type="entry name" value="DUF4307"/>
</dbReference>
<proteinExistence type="predicted"/>
<sequence>MTTQQLLDERYGRTRGARSGRFWAVFASVGIAAAVIIAGWYAFSASSSSVDAVTTGYQLVDEHTTSVSFQVTVPPNTAVACVLEAQDEEHGVVGWRVVEYPPSPDHTRAFVEQIPITAEATTGLVNGCWVP</sequence>
<dbReference type="Pfam" id="PF14155">
    <property type="entry name" value="DUF4307"/>
    <property type="match status" value="1"/>
</dbReference>
<evidence type="ECO:0000313" key="2">
    <source>
        <dbReference type="EMBL" id="GAA2583828.1"/>
    </source>
</evidence>
<evidence type="ECO:0000313" key="3">
    <source>
        <dbReference type="Proteomes" id="UP001500274"/>
    </source>
</evidence>
<keyword evidence="1" id="KW-0472">Membrane</keyword>
<dbReference type="Proteomes" id="UP001500274">
    <property type="component" value="Unassembled WGS sequence"/>
</dbReference>
<feature type="transmembrane region" description="Helical" evidence="1">
    <location>
        <begin position="21"/>
        <end position="43"/>
    </location>
</feature>